<feature type="compositionally biased region" description="Polar residues" evidence="7">
    <location>
        <begin position="524"/>
        <end position="555"/>
    </location>
</feature>
<feature type="region of interest" description="Disordered" evidence="7">
    <location>
        <begin position="581"/>
        <end position="850"/>
    </location>
</feature>
<feature type="compositionally biased region" description="Low complexity" evidence="7">
    <location>
        <begin position="612"/>
        <end position="628"/>
    </location>
</feature>
<comment type="caution">
    <text evidence="9">The sequence shown here is derived from an EMBL/GenBank/DDBJ whole genome shotgun (WGS) entry which is preliminary data.</text>
</comment>
<keyword evidence="3" id="KW-0810">Translation regulation</keyword>
<feature type="region of interest" description="Disordered" evidence="7">
    <location>
        <begin position="216"/>
        <end position="263"/>
    </location>
</feature>
<feature type="compositionally biased region" description="Polar residues" evidence="7">
    <location>
        <begin position="145"/>
        <end position="159"/>
    </location>
</feature>
<organism evidence="9 10">
    <name type="scientific">Centaurea solstitialis</name>
    <name type="common">yellow star-thistle</name>
    <dbReference type="NCBI Taxonomy" id="347529"/>
    <lineage>
        <taxon>Eukaryota</taxon>
        <taxon>Viridiplantae</taxon>
        <taxon>Streptophyta</taxon>
        <taxon>Embryophyta</taxon>
        <taxon>Tracheophyta</taxon>
        <taxon>Spermatophyta</taxon>
        <taxon>Magnoliopsida</taxon>
        <taxon>eudicotyledons</taxon>
        <taxon>Gunneridae</taxon>
        <taxon>Pentapetalae</taxon>
        <taxon>asterids</taxon>
        <taxon>campanulids</taxon>
        <taxon>Asterales</taxon>
        <taxon>Asteraceae</taxon>
        <taxon>Carduoideae</taxon>
        <taxon>Cardueae</taxon>
        <taxon>Centaureinae</taxon>
        <taxon>Centaurea</taxon>
    </lineage>
</organism>
<feature type="compositionally biased region" description="Basic and acidic residues" evidence="7">
    <location>
        <begin position="499"/>
        <end position="511"/>
    </location>
</feature>
<evidence type="ECO:0000256" key="6">
    <source>
        <dbReference type="ARBA" id="ARBA00075135"/>
    </source>
</evidence>
<name>A0AA38TCI2_9ASTR</name>
<feature type="compositionally biased region" description="Polar residues" evidence="7">
    <location>
        <begin position="810"/>
        <end position="829"/>
    </location>
</feature>
<feature type="region of interest" description="Disordered" evidence="7">
    <location>
        <begin position="1215"/>
        <end position="1240"/>
    </location>
</feature>
<feature type="region of interest" description="Disordered" evidence="7">
    <location>
        <begin position="386"/>
        <end position="431"/>
    </location>
</feature>
<feature type="region of interest" description="Disordered" evidence="7">
    <location>
        <begin position="869"/>
        <end position="917"/>
    </location>
</feature>
<dbReference type="GO" id="GO:0003743">
    <property type="term" value="F:translation initiation factor activity"/>
    <property type="evidence" value="ECO:0007669"/>
    <property type="project" value="UniProtKB-KW"/>
</dbReference>
<feature type="compositionally biased region" description="Polar residues" evidence="7">
    <location>
        <begin position="601"/>
        <end position="611"/>
    </location>
</feature>
<feature type="compositionally biased region" description="Polar residues" evidence="7">
    <location>
        <begin position="878"/>
        <end position="892"/>
    </location>
</feature>
<keyword evidence="4" id="KW-0648">Protein biosynthesis</keyword>
<feature type="compositionally biased region" description="Polar residues" evidence="7">
    <location>
        <begin position="1382"/>
        <end position="1391"/>
    </location>
</feature>
<dbReference type="Pfam" id="PF02847">
    <property type="entry name" value="MA3"/>
    <property type="match status" value="1"/>
</dbReference>
<dbReference type="SMART" id="SM00544">
    <property type="entry name" value="MA3"/>
    <property type="match status" value="1"/>
</dbReference>
<keyword evidence="10" id="KW-1185">Reference proteome</keyword>
<feature type="region of interest" description="Disordered" evidence="7">
    <location>
        <begin position="978"/>
        <end position="1019"/>
    </location>
</feature>
<feature type="region of interest" description="Disordered" evidence="7">
    <location>
        <begin position="1"/>
        <end position="192"/>
    </location>
</feature>
<dbReference type="PANTHER" id="PTHR23253:SF9">
    <property type="entry name" value="EUKARYOTIC TRANSLATION INITIATION FACTOR 4 GAMMA 2"/>
    <property type="match status" value="1"/>
</dbReference>
<dbReference type="SMART" id="SM00543">
    <property type="entry name" value="MIF4G"/>
    <property type="match status" value="1"/>
</dbReference>
<feature type="compositionally biased region" description="Polar residues" evidence="7">
    <location>
        <begin position="67"/>
        <end position="99"/>
    </location>
</feature>
<dbReference type="InterPro" id="IPR003891">
    <property type="entry name" value="Initiation_fac_eIF4g_MI"/>
</dbReference>
<feature type="region of interest" description="Disordered" evidence="7">
    <location>
        <begin position="448"/>
        <end position="468"/>
    </location>
</feature>
<dbReference type="SUPFAM" id="SSF48371">
    <property type="entry name" value="ARM repeat"/>
    <property type="match status" value="2"/>
</dbReference>
<gene>
    <name evidence="9" type="ORF">OSB04_013064</name>
</gene>
<evidence type="ECO:0000313" key="10">
    <source>
        <dbReference type="Proteomes" id="UP001172457"/>
    </source>
</evidence>
<dbReference type="InterPro" id="IPR016024">
    <property type="entry name" value="ARM-type_fold"/>
</dbReference>
<dbReference type="FunFam" id="1.25.40.180:FF:000034">
    <property type="entry name" value="Eukaryotic translation initiation factor 4G"/>
    <property type="match status" value="1"/>
</dbReference>
<feature type="compositionally biased region" description="Polar residues" evidence="7">
    <location>
        <begin position="663"/>
        <end position="677"/>
    </location>
</feature>
<dbReference type="Gene3D" id="1.25.40.180">
    <property type="match status" value="2"/>
</dbReference>
<protein>
    <recommendedName>
        <fullName evidence="5">Eukaryotic translation initiation factor 4G</fullName>
    </recommendedName>
    <alternativeName>
        <fullName evidence="6">Protein synthesis initiation factor 4G</fullName>
    </alternativeName>
</protein>
<feature type="compositionally biased region" description="Low complexity" evidence="7">
    <location>
        <begin position="44"/>
        <end position="56"/>
    </location>
</feature>
<feature type="compositionally biased region" description="Basic and acidic residues" evidence="7">
    <location>
        <begin position="386"/>
        <end position="401"/>
    </location>
</feature>
<dbReference type="InterPro" id="IPR003890">
    <property type="entry name" value="MIF4G-like_typ-3"/>
</dbReference>
<proteinExistence type="inferred from homology"/>
<dbReference type="GO" id="GO:0003729">
    <property type="term" value="F:mRNA binding"/>
    <property type="evidence" value="ECO:0007669"/>
    <property type="project" value="TreeGrafter"/>
</dbReference>
<sequence length="1758" mass="190625">MSVNQSRGDKNEPPQYRKFGRSGGNAPLQRNYSGGKGGGGGGNTTTTAPPSSSSSNRSFKKVGNYAQGVQQPRVNNSPNTNSNPDLLNSSTAPGGTTVPNGAHLQPPPRGAAGAPAAVTAATIKPSDVPTQKSTPGLPRAPQGNAAVSGSDATGPSTPTKGPAFPLQFGSISPGLMNGMQIPARTSSAPPNLDEQKQAQARLEALKATKVSTPAVLKQQLPKKDAGTVDQSNATEAHSVPKAKKDVPALATPPATQSQKLSGPSIPAVSMQVPFHHSPLHVPYGGPNPQMQSQGMANSSLPMPLPIPLPMGNPPQVPQQVFVTGLQHHQMQPQGIIHQGQGLNFQSQMGPPQMPPQLGNMGIGLGHYSPQQTGKLGSHRKTVKITHPDTHEELRLDKRSDGYADGGPKGSGPRPHPHTLPQSQQIPTYPPGHVVSYFPNSYNANPLFYQTPTSNPLTSAQTTPGSQPQRFYSQVTVKPAANTHEKVSDSSLPGSAPATDKNELPKTPRTHGETTTVHSQREPETSSGSSTQHPNSMATKSSNATFGSFPSENLTNSSSIATVEDSVPLVNSEVEVAKEAMVSKSSSFKEEVVKPVKKVQSTPLDQVGGQSASISTSVSETVKSSSLSTGTKEEVSETSKKVAPLAVTASAPLKGRSVEDGLKSTETTIGNETNSDSSYKIEEPKAEPAAASEEQGNVTMINEPEQHEVAKSASDQNRNSGAIETGSLDNDDKSLPSAPAADIDVLNAETSSLSLGGDDISSSDPSLSRFGNRGADDAGNRESGTLDRGSAAVSVSVPDRPPSVDGEDTGNRASLISPTSSGSMDKTLSDTNKAKSNTSKPKKKRKDILKFADAQGTTSDLYMAYKGPEEKKEFPSAETVENSSDITQKQATVDLSEKDVPCDEKRGHNKFEPEDWEDAADISTPKLVTSVNGKPVDGMAKKYSRDFLLTFAEQCIELPPGFEHTPDTAEVVTSNVNVSREPYPSPGGRGGDRGPAGARLERRPSNVGHDDRWSKQQGAMGPGRMQIDVNYGGNQAGFRQPPSGGNFGMIRGRAQGPYAGGILSAPMQSPGPHMQRNNSDSDRWQRVPGNQKGLIPSPQTPMQVMHKAERKYEVGKVTDEEQAKQRQLKGILNKLTPQNFEKLFEQVKQVNIDNAGTLSGVINQIFDKALMEPTFCEMYANFCSRLAVELPDFSEDNEKITFKRLLLNKCQEEFERGEREEEEANRTEEEGEVKQTEEEREEKRIKARRRMLGNIRLIGELYKKKMLTERIMHECIKKLLGQYQNPDEEDIEALCKLMSTIGAMIDHPKAKEHMDVYFDTMYRLSNNMKLSSRVRFMLKDAIDLRKNKWQQRRKVEGPKKIDEVHRDAAQERHAQSSRIARGSSFNSSTRSRQPLEFAPRGSNVLQSPNAQMGGFRGLQQQQPRGYINQDARVEDRPTFENRAISIPLRPSGDDPITLVPQGGLARGMSVRGQPSMALPEMPSHADPRRVAAGPNGYGSGLIPQERQSYGQRDEFVPRYTPERLAPSSAYDQSHVHRNPEHSFDRGMPSSPSPQVWMPAPSPNVPADKVWPEERLRDMSMEAIKDARDEKEVALCIKELNAPSFYPSMVSIWISDSFERKDADRDALAKLLINLTKSHDGILSQEPLLRGLESVVATLEDCVNDAPKAAEYLGRMVGKMLVEKVIPYKEVWQLIYEGGEEAGRLVEIGLAADVVGVILEMIATEKGDAFLKEIRAGSNLHVEEFRPPNSKKASRLDKFI</sequence>
<dbReference type="EMBL" id="JARYMX010000003">
    <property type="protein sequence ID" value="KAJ9558450.1"/>
    <property type="molecule type" value="Genomic_DNA"/>
</dbReference>
<evidence type="ECO:0000256" key="1">
    <source>
        <dbReference type="ARBA" id="ARBA00005775"/>
    </source>
</evidence>
<dbReference type="PROSITE" id="PS51366">
    <property type="entry name" value="MI"/>
    <property type="match status" value="1"/>
</dbReference>
<keyword evidence="2" id="KW-0396">Initiation factor</keyword>
<dbReference type="Pfam" id="PF02854">
    <property type="entry name" value="MIF4G"/>
    <property type="match status" value="1"/>
</dbReference>
<reference evidence="9" key="1">
    <citation type="submission" date="2023-03" db="EMBL/GenBank/DDBJ databases">
        <title>Chromosome-scale reference genome and RAD-based genetic map of yellow starthistle (Centaurea solstitialis) reveal putative structural variation and QTLs associated with invader traits.</title>
        <authorList>
            <person name="Reatini B."/>
            <person name="Cang F.A."/>
            <person name="Jiang Q."/>
            <person name="Mckibben M.T.W."/>
            <person name="Barker M.S."/>
            <person name="Rieseberg L.H."/>
            <person name="Dlugosch K.M."/>
        </authorList>
    </citation>
    <scope>NUCLEOTIDE SEQUENCE</scope>
    <source>
        <strain evidence="9">CAN-66</strain>
        <tissue evidence="9">Leaf</tissue>
    </source>
</reference>
<evidence type="ECO:0000256" key="3">
    <source>
        <dbReference type="ARBA" id="ARBA00022845"/>
    </source>
</evidence>
<feature type="region of interest" description="Disordered" evidence="7">
    <location>
        <begin position="1349"/>
        <end position="1422"/>
    </location>
</feature>
<feature type="compositionally biased region" description="Polar residues" evidence="7">
    <location>
        <begin position="712"/>
        <end position="721"/>
    </location>
</feature>
<dbReference type="Proteomes" id="UP001172457">
    <property type="component" value="Chromosome 3"/>
</dbReference>
<feature type="compositionally biased region" description="Basic and acidic residues" evidence="7">
    <location>
        <begin position="998"/>
        <end position="1013"/>
    </location>
</feature>
<evidence type="ECO:0000313" key="9">
    <source>
        <dbReference type="EMBL" id="KAJ9558450.1"/>
    </source>
</evidence>
<dbReference type="GO" id="GO:0016281">
    <property type="term" value="C:eukaryotic translation initiation factor 4F complex"/>
    <property type="evidence" value="ECO:0007669"/>
    <property type="project" value="TreeGrafter"/>
</dbReference>
<dbReference type="PANTHER" id="PTHR23253">
    <property type="entry name" value="EUKARYOTIC TRANSLATION INITIATION FACTOR 4 GAMMA"/>
    <property type="match status" value="1"/>
</dbReference>
<evidence type="ECO:0000256" key="7">
    <source>
        <dbReference type="SAM" id="MobiDB-lite"/>
    </source>
</evidence>
<dbReference type="GO" id="GO:0006417">
    <property type="term" value="P:regulation of translation"/>
    <property type="evidence" value="ECO:0007669"/>
    <property type="project" value="UniProtKB-KW"/>
</dbReference>
<feature type="compositionally biased region" description="Basic and acidic residues" evidence="7">
    <location>
        <begin position="894"/>
        <end position="912"/>
    </location>
</feature>
<evidence type="ECO:0000256" key="4">
    <source>
        <dbReference type="ARBA" id="ARBA00022917"/>
    </source>
</evidence>
<evidence type="ECO:0000256" key="5">
    <source>
        <dbReference type="ARBA" id="ARBA00067320"/>
    </source>
</evidence>
<feature type="region of interest" description="Disordered" evidence="7">
    <location>
        <begin position="480"/>
        <end position="555"/>
    </location>
</feature>
<feature type="compositionally biased region" description="Basic and acidic residues" evidence="7">
    <location>
        <begin position="1532"/>
        <end position="1543"/>
    </location>
</feature>
<comment type="similarity">
    <text evidence="1">Belongs to the eukaryotic initiation factor 4G family.</text>
</comment>
<feature type="compositionally biased region" description="Gly residues" evidence="7">
    <location>
        <begin position="34"/>
        <end position="43"/>
    </location>
</feature>
<feature type="region of interest" description="Disordered" evidence="7">
    <location>
        <begin position="1523"/>
        <end position="1563"/>
    </location>
</feature>
<feature type="compositionally biased region" description="Low complexity" evidence="7">
    <location>
        <begin position="750"/>
        <end position="767"/>
    </location>
</feature>
<feature type="region of interest" description="Disordered" evidence="7">
    <location>
        <begin position="1473"/>
        <end position="1509"/>
    </location>
</feature>
<feature type="compositionally biased region" description="Low complexity" evidence="7">
    <location>
        <begin position="110"/>
        <end position="122"/>
    </location>
</feature>
<feature type="compositionally biased region" description="Basic and acidic residues" evidence="7">
    <location>
        <begin position="1352"/>
        <end position="1373"/>
    </location>
</feature>
<evidence type="ECO:0000259" key="8">
    <source>
        <dbReference type="PROSITE" id="PS51366"/>
    </source>
</evidence>
<feature type="domain" description="MI" evidence="8">
    <location>
        <begin position="1573"/>
        <end position="1694"/>
    </location>
</feature>
<accession>A0AA38TCI2</accession>
<dbReference type="FunFam" id="1.25.40.180:FF:000024">
    <property type="entry name" value="Eukaryotic translation initiation factor 4G"/>
    <property type="match status" value="1"/>
</dbReference>
<feature type="compositionally biased region" description="Basic and acidic residues" evidence="7">
    <location>
        <begin position="630"/>
        <end position="639"/>
    </location>
</feature>
<evidence type="ECO:0000256" key="2">
    <source>
        <dbReference type="ARBA" id="ARBA00022540"/>
    </source>
</evidence>